<feature type="compositionally biased region" description="Basic and acidic residues" evidence="2">
    <location>
        <begin position="560"/>
        <end position="581"/>
    </location>
</feature>
<dbReference type="PANTHER" id="PTHR31809">
    <property type="entry name" value="BUD13 HOMOLOG"/>
    <property type="match status" value="1"/>
</dbReference>
<sequence>MSSLKDYLKKYESSGGGADGNEKKKRKRKNKDKDLKPKLSNLVGGVLIVDEDPTWHKPIILEEREENHSSDEDAVVVEEDIEVKRMRRLEAIQSRKPYFSVSEDGSGWISVSSNAGKQENLGNTDLSPPRKYRERHSDPPSPYHDGQIHSDSFPSRSGVEEDLSPPRRGQRRSPNLSPPQRGQRRSPDLSPPRRGQRRSPDLSPPRRGQRRISNLSPPQRGQHRSPDLSPPRRGQRRSPDLSPPRRGQRRSPDLSPPRRGQRRSPDLSPPRRGQRRSPDLSPSLTGQCRSSDLSQPRRRRSPDLSPLRKHSQEHFDKQRRQHNLLDSQISHSTNKENDLSLPRKKDNSLVHRSYPESPSKIDKQLSRGLSLSKPSKANPSSTEIDRKGGLFSRGEIKEVIDKKKADDVSRLLALDPVKSGKGAEPVFRVKGKRVSKEEKLKLEKKDEKPKEVKLEWGKGLAQKREAEAREKEVELEKEKPFARTRDDPELDNMLKERIRWGDPMAHLVKKKHSELPLEDFGADEKMKESGFLIPQSIPNHSWLKRGVDPPPNRFNIKPGRHWDGVDRSTGYEKESFKRQNEKTATQNEAYLWSVSEM</sequence>
<keyword evidence="4" id="KW-1185">Reference proteome</keyword>
<feature type="compositionally biased region" description="Basic and acidic residues" evidence="2">
    <location>
        <begin position="333"/>
        <end position="349"/>
    </location>
</feature>
<dbReference type="InterPro" id="IPR051112">
    <property type="entry name" value="CWC26_splicing_factor"/>
</dbReference>
<evidence type="ECO:0000256" key="2">
    <source>
        <dbReference type="SAM" id="MobiDB-lite"/>
    </source>
</evidence>
<feature type="compositionally biased region" description="Basic and acidic residues" evidence="2">
    <location>
        <begin position="1"/>
        <end position="12"/>
    </location>
</feature>
<dbReference type="GO" id="GO:0000398">
    <property type="term" value="P:mRNA splicing, via spliceosome"/>
    <property type="evidence" value="ECO:0000318"/>
    <property type="project" value="GO_Central"/>
</dbReference>
<dbReference type="EMBL" id="LFYR01000585">
    <property type="protein sequence ID" value="KMZ73371.1"/>
    <property type="molecule type" value="Genomic_DNA"/>
</dbReference>
<dbReference type="AlphaFoldDB" id="A0A0K9PWI7"/>
<protein>
    <submittedName>
        <fullName evidence="3">Pre-mRNA-splicing factor CWC26</fullName>
    </submittedName>
</protein>
<feature type="region of interest" description="Disordered" evidence="2">
    <location>
        <begin position="540"/>
        <end position="583"/>
    </location>
</feature>
<dbReference type="STRING" id="29655.A0A0K9PWI7"/>
<comment type="caution">
    <text evidence="3">The sequence shown here is derived from an EMBL/GenBank/DDBJ whole genome shotgun (WGS) entry which is preliminary data.</text>
</comment>
<dbReference type="GO" id="GO:0005684">
    <property type="term" value="C:U2-type spliceosomal complex"/>
    <property type="evidence" value="ECO:0000318"/>
    <property type="project" value="GO_Central"/>
</dbReference>
<accession>A0A0K9PWI7</accession>
<dbReference type="PANTHER" id="PTHR31809:SF0">
    <property type="entry name" value="BUD13 HOMOLOG"/>
    <property type="match status" value="1"/>
</dbReference>
<gene>
    <name evidence="3" type="ORF">ZOSMA_14G01360</name>
</gene>
<feature type="compositionally biased region" description="Polar residues" evidence="2">
    <location>
        <begin position="109"/>
        <end position="126"/>
    </location>
</feature>
<dbReference type="OMA" id="FEAEFQF"/>
<evidence type="ECO:0000313" key="4">
    <source>
        <dbReference type="Proteomes" id="UP000036987"/>
    </source>
</evidence>
<name>A0A0K9PWI7_ZOSMR</name>
<dbReference type="Proteomes" id="UP000036987">
    <property type="component" value="Unassembled WGS sequence"/>
</dbReference>
<feature type="region of interest" description="Disordered" evidence="2">
    <location>
        <begin position="92"/>
        <end position="389"/>
    </location>
</feature>
<dbReference type="InterPro" id="IPR018609">
    <property type="entry name" value="Bud13"/>
</dbReference>
<reference evidence="4" key="1">
    <citation type="journal article" date="2016" name="Nature">
        <title>The genome of the seagrass Zostera marina reveals angiosperm adaptation to the sea.</title>
        <authorList>
            <person name="Olsen J.L."/>
            <person name="Rouze P."/>
            <person name="Verhelst B."/>
            <person name="Lin Y.-C."/>
            <person name="Bayer T."/>
            <person name="Collen J."/>
            <person name="Dattolo E."/>
            <person name="De Paoli E."/>
            <person name="Dittami S."/>
            <person name="Maumus F."/>
            <person name="Michel G."/>
            <person name="Kersting A."/>
            <person name="Lauritano C."/>
            <person name="Lohaus R."/>
            <person name="Toepel M."/>
            <person name="Tonon T."/>
            <person name="Vanneste K."/>
            <person name="Amirebrahimi M."/>
            <person name="Brakel J."/>
            <person name="Bostroem C."/>
            <person name="Chovatia M."/>
            <person name="Grimwood J."/>
            <person name="Jenkins J.W."/>
            <person name="Jueterbock A."/>
            <person name="Mraz A."/>
            <person name="Stam W.T."/>
            <person name="Tice H."/>
            <person name="Bornberg-Bauer E."/>
            <person name="Green P.J."/>
            <person name="Pearson G.A."/>
            <person name="Procaccini G."/>
            <person name="Duarte C.M."/>
            <person name="Schmutz J."/>
            <person name="Reusch T.B.H."/>
            <person name="Van de Peer Y."/>
        </authorList>
    </citation>
    <scope>NUCLEOTIDE SEQUENCE [LARGE SCALE GENOMIC DNA]</scope>
    <source>
        <strain evidence="4">cv. Finnish</strain>
    </source>
</reference>
<proteinExistence type="inferred from homology"/>
<evidence type="ECO:0000256" key="1">
    <source>
        <dbReference type="ARBA" id="ARBA00011069"/>
    </source>
</evidence>
<evidence type="ECO:0000313" key="3">
    <source>
        <dbReference type="EMBL" id="KMZ73371.1"/>
    </source>
</evidence>
<organism evidence="3 4">
    <name type="scientific">Zostera marina</name>
    <name type="common">Eelgrass</name>
    <dbReference type="NCBI Taxonomy" id="29655"/>
    <lineage>
        <taxon>Eukaryota</taxon>
        <taxon>Viridiplantae</taxon>
        <taxon>Streptophyta</taxon>
        <taxon>Embryophyta</taxon>
        <taxon>Tracheophyta</taxon>
        <taxon>Spermatophyta</taxon>
        <taxon>Magnoliopsida</taxon>
        <taxon>Liliopsida</taxon>
        <taxon>Zosteraceae</taxon>
        <taxon>Zostera</taxon>
    </lineage>
</organism>
<feature type="region of interest" description="Disordered" evidence="2">
    <location>
        <begin position="463"/>
        <end position="488"/>
    </location>
</feature>
<comment type="similarity">
    <text evidence="1">Belongs to the CWC26 family.</text>
</comment>
<dbReference type="Pfam" id="PF09736">
    <property type="entry name" value="Bud13"/>
    <property type="match status" value="1"/>
</dbReference>
<feature type="region of interest" description="Disordered" evidence="2">
    <location>
        <begin position="1"/>
        <end position="37"/>
    </location>
</feature>
<feature type="compositionally biased region" description="Polar residues" evidence="2">
    <location>
        <begin position="367"/>
        <end position="382"/>
    </location>
</feature>
<dbReference type="OrthoDB" id="6022at2759"/>